<accession>A0A0E9TLL6</accession>
<dbReference type="EMBL" id="GBXM01054081">
    <property type="protein sequence ID" value="JAH54496.1"/>
    <property type="molecule type" value="Transcribed_RNA"/>
</dbReference>
<sequence length="45" mass="4825">MGSTLSAPCAYLQKHGWPWMGIPASLEIFRSWSVNPCGADEGSEG</sequence>
<proteinExistence type="predicted"/>
<reference evidence="1" key="2">
    <citation type="journal article" date="2015" name="Fish Shellfish Immunol.">
        <title>Early steps in the European eel (Anguilla anguilla)-Vibrio vulnificus interaction in the gills: Role of the RtxA13 toxin.</title>
        <authorList>
            <person name="Callol A."/>
            <person name="Pajuelo D."/>
            <person name="Ebbesson L."/>
            <person name="Teles M."/>
            <person name="MacKenzie S."/>
            <person name="Amaro C."/>
        </authorList>
    </citation>
    <scope>NUCLEOTIDE SEQUENCE</scope>
</reference>
<evidence type="ECO:0000313" key="1">
    <source>
        <dbReference type="EMBL" id="JAH54496.1"/>
    </source>
</evidence>
<organism evidence="1">
    <name type="scientific">Anguilla anguilla</name>
    <name type="common">European freshwater eel</name>
    <name type="synonym">Muraena anguilla</name>
    <dbReference type="NCBI Taxonomy" id="7936"/>
    <lineage>
        <taxon>Eukaryota</taxon>
        <taxon>Metazoa</taxon>
        <taxon>Chordata</taxon>
        <taxon>Craniata</taxon>
        <taxon>Vertebrata</taxon>
        <taxon>Euteleostomi</taxon>
        <taxon>Actinopterygii</taxon>
        <taxon>Neopterygii</taxon>
        <taxon>Teleostei</taxon>
        <taxon>Anguilliformes</taxon>
        <taxon>Anguillidae</taxon>
        <taxon>Anguilla</taxon>
    </lineage>
</organism>
<dbReference type="AlphaFoldDB" id="A0A0E9TLL6"/>
<reference evidence="1" key="1">
    <citation type="submission" date="2014-11" db="EMBL/GenBank/DDBJ databases">
        <authorList>
            <person name="Amaro Gonzalez C."/>
        </authorList>
    </citation>
    <scope>NUCLEOTIDE SEQUENCE</scope>
</reference>
<protein>
    <submittedName>
        <fullName evidence="1">Uncharacterized protein</fullName>
    </submittedName>
</protein>
<name>A0A0E9TLL6_ANGAN</name>